<proteinExistence type="predicted"/>
<dbReference type="AlphaFoldDB" id="A0A6G1HBJ2"/>
<dbReference type="Proteomes" id="UP000800041">
    <property type="component" value="Unassembled WGS sequence"/>
</dbReference>
<dbReference type="OrthoDB" id="5130616at2759"/>
<evidence type="ECO:0000313" key="1">
    <source>
        <dbReference type="EMBL" id="KAF1990581.1"/>
    </source>
</evidence>
<reference evidence="1" key="1">
    <citation type="journal article" date="2020" name="Stud. Mycol.">
        <title>101 Dothideomycetes genomes: a test case for predicting lifestyles and emergence of pathogens.</title>
        <authorList>
            <person name="Haridas S."/>
            <person name="Albert R."/>
            <person name="Binder M."/>
            <person name="Bloem J."/>
            <person name="Labutti K."/>
            <person name="Salamov A."/>
            <person name="Andreopoulos B."/>
            <person name="Baker S."/>
            <person name="Barry K."/>
            <person name="Bills G."/>
            <person name="Bluhm B."/>
            <person name="Cannon C."/>
            <person name="Castanera R."/>
            <person name="Culley D."/>
            <person name="Daum C."/>
            <person name="Ezra D."/>
            <person name="Gonzalez J."/>
            <person name="Henrissat B."/>
            <person name="Kuo A."/>
            <person name="Liang C."/>
            <person name="Lipzen A."/>
            <person name="Lutzoni F."/>
            <person name="Magnuson J."/>
            <person name="Mondo S."/>
            <person name="Nolan M."/>
            <person name="Ohm R."/>
            <person name="Pangilinan J."/>
            <person name="Park H.-J."/>
            <person name="Ramirez L."/>
            <person name="Alfaro M."/>
            <person name="Sun H."/>
            <person name="Tritt A."/>
            <person name="Yoshinaga Y."/>
            <person name="Zwiers L.-H."/>
            <person name="Turgeon B."/>
            <person name="Goodwin S."/>
            <person name="Spatafora J."/>
            <person name="Crous P."/>
            <person name="Grigoriev I."/>
        </authorList>
    </citation>
    <scope>NUCLEOTIDE SEQUENCE</scope>
    <source>
        <strain evidence="1">CBS 113979</strain>
    </source>
</reference>
<organism evidence="1 2">
    <name type="scientific">Aulographum hederae CBS 113979</name>
    <dbReference type="NCBI Taxonomy" id="1176131"/>
    <lineage>
        <taxon>Eukaryota</taxon>
        <taxon>Fungi</taxon>
        <taxon>Dikarya</taxon>
        <taxon>Ascomycota</taxon>
        <taxon>Pezizomycotina</taxon>
        <taxon>Dothideomycetes</taxon>
        <taxon>Pleosporomycetidae</taxon>
        <taxon>Aulographales</taxon>
        <taxon>Aulographaceae</taxon>
    </lineage>
</organism>
<dbReference type="EMBL" id="ML977141">
    <property type="protein sequence ID" value="KAF1990581.1"/>
    <property type="molecule type" value="Genomic_DNA"/>
</dbReference>
<feature type="non-terminal residue" evidence="1">
    <location>
        <position position="540"/>
    </location>
</feature>
<gene>
    <name evidence="1" type="ORF">K402DRAFT_389509</name>
</gene>
<evidence type="ECO:0008006" key="3">
    <source>
        <dbReference type="Google" id="ProtNLM"/>
    </source>
</evidence>
<dbReference type="InterPro" id="IPR036047">
    <property type="entry name" value="F-box-like_dom_sf"/>
</dbReference>
<sequence>MAETLASRKEQVDNPSPSLVPFLSLPEELIDRIFSELDDIRDKNNISVCNKMLQRIAIPHIYSDVVLFTDEVGDVPCLRRFAATVINKPQYAELVKKIIIRRHISTTHIQPAPPGTVVLKATKGGPGVEEHLAFAATTLGFHEQTTKWALLERLGGTEDYDPVLATLLGRLKNLKVLEIPTEPEMQFYHKTLDPTSPFGKTYNNPKLIDNGDNDPKPTTSSSIAPLHLPCLAEIKESLFSPDWFVPVDRLAIYLLHAPLRRILLEGVGSRHGYPRPYGRLQQSVKPASSNIDFLALRNSRLSTAELVAVLRAPCALRTFTYEISHGRSISECGVSLSGILEALEAQRESLTYLRLVLTQRSDDDDGVEINNISLREFPNLRVVFIETPFLFGRPAVGDWHPEWLIPDEEVEGRLVEFFPPSIEKVVFLDCYSHFARWPRAMAYLLARIETEFPKLKNVELRFDELSPAQKRFCAGELRTAFKMCEERGVQARAFEEVERRRREWTVEDQLPIPGPWVLTSGREEFGEGQWGYVRCNRNLI</sequence>
<name>A0A6G1HBJ2_9PEZI</name>
<dbReference type="SUPFAM" id="SSF81383">
    <property type="entry name" value="F-box domain"/>
    <property type="match status" value="1"/>
</dbReference>
<evidence type="ECO:0000313" key="2">
    <source>
        <dbReference type="Proteomes" id="UP000800041"/>
    </source>
</evidence>
<keyword evidence="2" id="KW-1185">Reference proteome</keyword>
<accession>A0A6G1HBJ2</accession>
<protein>
    <recommendedName>
        <fullName evidence="3">F-box domain-containing protein</fullName>
    </recommendedName>
</protein>